<keyword evidence="1" id="KW-1133">Transmembrane helix</keyword>
<evidence type="ECO:0008006" key="4">
    <source>
        <dbReference type="Google" id="ProtNLM"/>
    </source>
</evidence>
<feature type="transmembrane region" description="Helical" evidence="1">
    <location>
        <begin position="60"/>
        <end position="80"/>
    </location>
</feature>
<dbReference type="EMBL" id="NPZB01000002">
    <property type="protein sequence ID" value="PNS08189.1"/>
    <property type="molecule type" value="Genomic_DNA"/>
</dbReference>
<keyword evidence="3" id="KW-1185">Reference proteome</keyword>
<feature type="transmembrane region" description="Helical" evidence="1">
    <location>
        <begin position="86"/>
        <end position="110"/>
    </location>
</feature>
<evidence type="ECO:0000256" key="1">
    <source>
        <dbReference type="SAM" id="Phobius"/>
    </source>
</evidence>
<name>A0A2K1PZI5_9GAMM</name>
<accession>A0A2K1PZI5</accession>
<reference evidence="2 3" key="1">
    <citation type="submission" date="2017-08" db="EMBL/GenBank/DDBJ databases">
        <title>Lysobacter sylvestris genome.</title>
        <authorList>
            <person name="Zhang D.-C."/>
            <person name="Albuquerque L."/>
            <person name="Franca L."/>
            <person name="Froufe H.J.C."/>
            <person name="Barroso C."/>
            <person name="Egas C."/>
            <person name="Da Costa M."/>
            <person name="Margesin R."/>
        </authorList>
    </citation>
    <scope>NUCLEOTIDE SEQUENCE [LARGE SCALE GENOMIC DNA]</scope>
    <source>
        <strain evidence="2 3">AM20-91</strain>
    </source>
</reference>
<sequence length="116" mass="12166">MNLQLLIKLAITVITVMVASELSKKPGVLGALVASLPLTSLLVLTWLYRDSGDPARVATMGMDIFWFVLGSLAFFPALAISIRAGWPVWLCFACAGLAGAAGVAAVQALLHLRQGG</sequence>
<comment type="caution">
    <text evidence="2">The sequence shown here is derived from an EMBL/GenBank/DDBJ whole genome shotgun (WGS) entry which is preliminary data.</text>
</comment>
<dbReference type="RefSeq" id="WP_103075804.1">
    <property type="nucleotide sequence ID" value="NZ_NPZB01000002.1"/>
</dbReference>
<feature type="transmembrane region" description="Helical" evidence="1">
    <location>
        <begin position="29"/>
        <end position="48"/>
    </location>
</feature>
<evidence type="ECO:0000313" key="3">
    <source>
        <dbReference type="Proteomes" id="UP000236220"/>
    </source>
</evidence>
<proteinExistence type="predicted"/>
<dbReference type="AlphaFoldDB" id="A0A2K1PZI5"/>
<dbReference type="Proteomes" id="UP000236220">
    <property type="component" value="Unassembled WGS sequence"/>
</dbReference>
<evidence type="ECO:0000313" key="2">
    <source>
        <dbReference type="EMBL" id="PNS08189.1"/>
    </source>
</evidence>
<keyword evidence="1" id="KW-0472">Membrane</keyword>
<protein>
    <recommendedName>
        <fullName evidence="4">DUF3147 family protein</fullName>
    </recommendedName>
</protein>
<keyword evidence="1" id="KW-0812">Transmembrane</keyword>
<dbReference type="OrthoDB" id="6027914at2"/>
<organism evidence="2 3">
    <name type="scientific">Solilutibacter silvestris</name>
    <dbReference type="NCBI Taxonomy" id="1645665"/>
    <lineage>
        <taxon>Bacteria</taxon>
        <taxon>Pseudomonadati</taxon>
        <taxon>Pseudomonadota</taxon>
        <taxon>Gammaproteobacteria</taxon>
        <taxon>Lysobacterales</taxon>
        <taxon>Lysobacteraceae</taxon>
        <taxon>Solilutibacter</taxon>
    </lineage>
</organism>
<gene>
    <name evidence="2" type="ORF">Lysil_2365</name>
</gene>